<dbReference type="AlphaFoldDB" id="A0A565BHW8"/>
<reference evidence="1" key="1">
    <citation type="submission" date="2019-07" db="EMBL/GenBank/DDBJ databases">
        <authorList>
            <person name="Dittberner H."/>
        </authorList>
    </citation>
    <scope>NUCLEOTIDE SEQUENCE [LARGE SCALE GENOMIC DNA]</scope>
</reference>
<dbReference type="Proteomes" id="UP000489600">
    <property type="component" value="Unassembled WGS sequence"/>
</dbReference>
<proteinExistence type="predicted"/>
<dbReference type="EMBL" id="CABITT030000004">
    <property type="protein sequence ID" value="VVB01215.1"/>
    <property type="molecule type" value="Genomic_DNA"/>
</dbReference>
<dbReference type="OrthoDB" id="1112004at2759"/>
<gene>
    <name evidence="1" type="ORF">ANE_LOCUS11659</name>
</gene>
<name>A0A565BHW8_9BRAS</name>
<evidence type="ECO:0000313" key="2">
    <source>
        <dbReference type="Proteomes" id="UP000489600"/>
    </source>
</evidence>
<evidence type="ECO:0000313" key="1">
    <source>
        <dbReference type="EMBL" id="VVB01215.1"/>
    </source>
</evidence>
<comment type="caution">
    <text evidence="1">The sequence shown here is derived from an EMBL/GenBank/DDBJ whole genome shotgun (WGS) entry which is preliminary data.</text>
</comment>
<sequence length="377" mass="42967">MVPGKKPTLQLRKREGGKVVDPVSSLYEWLQQKTVRIQGFPLILQLLAYQSIPHLLSRVPKCKDMTSLLKTVATELPHQTVLNLNHVWVAENDKSLIVEPMMQLDTNRGDLWEDEVRTKKTAYLVQLVRDGYNFKKEIWPGGDNSLPLHIYKPRNPGKLQRKLEEFLSTPQTSNDDLRIQFQQFVTSTTLTIKELERRLAKLERCSRSRQSFGVEPIVDEAFGNATFHDDWDRYGPTHQIVSEINLGKDEVCSHKNGQHSENSNEGRGIPSEMFDEADNVTPMAVVETDVVDTLPAYDYECVMVSTPDGKIFVEQHAENSTRFTDTVVDFMVKSSTLVDVAPGVDTREEAQEPHPIVSENSTKDDAFQIEKFYRAMC</sequence>
<organism evidence="1 2">
    <name type="scientific">Arabis nemorensis</name>
    <dbReference type="NCBI Taxonomy" id="586526"/>
    <lineage>
        <taxon>Eukaryota</taxon>
        <taxon>Viridiplantae</taxon>
        <taxon>Streptophyta</taxon>
        <taxon>Embryophyta</taxon>
        <taxon>Tracheophyta</taxon>
        <taxon>Spermatophyta</taxon>
        <taxon>Magnoliopsida</taxon>
        <taxon>eudicotyledons</taxon>
        <taxon>Gunneridae</taxon>
        <taxon>Pentapetalae</taxon>
        <taxon>rosids</taxon>
        <taxon>malvids</taxon>
        <taxon>Brassicales</taxon>
        <taxon>Brassicaceae</taxon>
        <taxon>Arabideae</taxon>
        <taxon>Arabis</taxon>
    </lineage>
</organism>
<protein>
    <submittedName>
        <fullName evidence="1">Uncharacterized protein</fullName>
    </submittedName>
</protein>
<dbReference type="PANTHER" id="PTHR48449">
    <property type="entry name" value="DUF1985 DOMAIN-CONTAINING PROTEIN"/>
    <property type="match status" value="1"/>
</dbReference>
<keyword evidence="2" id="KW-1185">Reference proteome</keyword>
<dbReference type="PANTHER" id="PTHR48449:SF1">
    <property type="entry name" value="DUF1985 DOMAIN-CONTAINING PROTEIN"/>
    <property type="match status" value="1"/>
</dbReference>
<accession>A0A565BHW8</accession>